<keyword evidence="1" id="KW-0472">Membrane</keyword>
<organism evidence="2 3">
    <name type="scientific">Mycolicibacter heraklionensis</name>
    <dbReference type="NCBI Taxonomy" id="512402"/>
    <lineage>
        <taxon>Bacteria</taxon>
        <taxon>Bacillati</taxon>
        <taxon>Actinomycetota</taxon>
        <taxon>Actinomycetes</taxon>
        <taxon>Mycobacteriales</taxon>
        <taxon>Mycobacteriaceae</taxon>
        <taxon>Mycolicibacter</taxon>
    </lineage>
</organism>
<accession>A0A9X7ZFQ0</accession>
<name>A0A9X7ZFQ0_9MYCO</name>
<dbReference type="AlphaFoldDB" id="A0A9X7ZFQ0"/>
<keyword evidence="1" id="KW-1133">Transmembrane helix</keyword>
<evidence type="ECO:0000313" key="2">
    <source>
        <dbReference type="EMBL" id="QZA08269.1"/>
    </source>
</evidence>
<dbReference type="EMBL" id="CP080997">
    <property type="protein sequence ID" value="QZA08269.1"/>
    <property type="molecule type" value="Genomic_DNA"/>
</dbReference>
<evidence type="ECO:0000256" key="1">
    <source>
        <dbReference type="SAM" id="Phobius"/>
    </source>
</evidence>
<reference evidence="2" key="1">
    <citation type="submission" date="2021-08" db="EMBL/GenBank/DDBJ databases">
        <title>Whole genome sequencing of non-tuberculosis mycobacteria type-strains.</title>
        <authorList>
            <person name="Igarashi Y."/>
            <person name="Osugi A."/>
            <person name="Mitarai S."/>
        </authorList>
    </citation>
    <scope>NUCLEOTIDE SEQUENCE</scope>
    <source>
        <strain evidence="2">JCM 30995</strain>
    </source>
</reference>
<sequence>MKASKAMVISAAVVIGIVTVVAGYVFWQYRSAAPPALGDIRVYAESADIPLTSVPDHARAEKQLREFADGIAPGYRVADERFLAAGVPLVWDALRHFVGPCLAPSGYALTADGFSADFAVEYSVYGHSGRLRRWLNDDLILVAGFNRTPVPDAAGTDAYLYGYFRLART</sequence>
<dbReference type="Proteomes" id="UP000825008">
    <property type="component" value="Chromosome"/>
</dbReference>
<feature type="transmembrane region" description="Helical" evidence="1">
    <location>
        <begin position="7"/>
        <end position="27"/>
    </location>
</feature>
<proteinExistence type="predicted"/>
<dbReference type="KEGG" id="mher:K3U94_02715"/>
<evidence type="ECO:0000313" key="3">
    <source>
        <dbReference type="Proteomes" id="UP000825008"/>
    </source>
</evidence>
<dbReference type="RefSeq" id="WP_220695503.1">
    <property type="nucleotide sequence ID" value="NZ_CP080997.1"/>
</dbReference>
<gene>
    <name evidence="2" type="ORF">K3U94_02715</name>
</gene>
<keyword evidence="1" id="KW-0812">Transmembrane</keyword>
<protein>
    <submittedName>
        <fullName evidence="2">Uncharacterized protein</fullName>
    </submittedName>
</protein>